<protein>
    <submittedName>
        <fullName evidence="1">Uncharacterized protein</fullName>
    </submittedName>
</protein>
<dbReference type="Proteomes" id="UP001595556">
    <property type="component" value="Unassembled WGS sequence"/>
</dbReference>
<gene>
    <name evidence="1" type="ORF">ACFOEN_04935</name>
</gene>
<reference evidence="2" key="1">
    <citation type="journal article" date="2019" name="Int. J. Syst. Evol. Microbiol.">
        <title>The Global Catalogue of Microorganisms (GCM) 10K type strain sequencing project: providing services to taxonomists for standard genome sequencing and annotation.</title>
        <authorList>
            <consortium name="The Broad Institute Genomics Platform"/>
            <consortium name="The Broad Institute Genome Sequencing Center for Infectious Disease"/>
            <person name="Wu L."/>
            <person name="Ma J."/>
        </authorList>
    </citation>
    <scope>NUCLEOTIDE SEQUENCE [LARGE SCALE GENOMIC DNA]</scope>
    <source>
        <strain evidence="2">KCTC 52168</strain>
    </source>
</reference>
<sequence length="224" mass="24635">MFVEAIRRKDCKFAVEVVNDLLQARDPTAGLLTLGYMRERAICVAQDRAKAKDLYLKAFARNSNSDAAIRLAALAATDSSPEATGELFWWMRRSARWSEKSGNQLASNCLPPATDDPEAFVRELGQWDSKLLQHCRFSNGLSALIAVAMGYPEDAILADATGEIVIRIAPDASDAQVVRVQGKNVEVLTSWTMMILRDALSRVQPPRSPLGIVEIPFAFKIGTP</sequence>
<comment type="caution">
    <text evidence="1">The sequence shown here is derived from an EMBL/GenBank/DDBJ whole genome shotgun (WGS) entry which is preliminary data.</text>
</comment>
<evidence type="ECO:0000313" key="2">
    <source>
        <dbReference type="Proteomes" id="UP001595556"/>
    </source>
</evidence>
<evidence type="ECO:0000313" key="1">
    <source>
        <dbReference type="EMBL" id="MFC3146987.1"/>
    </source>
</evidence>
<dbReference type="EMBL" id="JBHRTI010000003">
    <property type="protein sequence ID" value="MFC3146987.1"/>
    <property type="molecule type" value="Genomic_DNA"/>
</dbReference>
<dbReference type="RefSeq" id="WP_377301650.1">
    <property type="nucleotide sequence ID" value="NZ_CP180191.1"/>
</dbReference>
<name>A0ABV7H062_9BURK</name>
<accession>A0ABV7H062</accession>
<keyword evidence="2" id="KW-1185">Reference proteome</keyword>
<organism evidence="1 2">
    <name type="scientific">Piscinibacterium candidicorallinum</name>
    <dbReference type="NCBI Taxonomy" id="1793872"/>
    <lineage>
        <taxon>Bacteria</taxon>
        <taxon>Pseudomonadati</taxon>
        <taxon>Pseudomonadota</taxon>
        <taxon>Betaproteobacteria</taxon>
        <taxon>Burkholderiales</taxon>
        <taxon>Piscinibacterium</taxon>
    </lineage>
</organism>
<proteinExistence type="predicted"/>